<keyword evidence="8" id="KW-1185">Reference proteome</keyword>
<evidence type="ECO:0000256" key="3">
    <source>
        <dbReference type="ARBA" id="ARBA00022676"/>
    </source>
</evidence>
<organism evidence="7 8">
    <name type="scientific">Paenibacillus etheri</name>
    <dbReference type="NCBI Taxonomy" id="1306852"/>
    <lineage>
        <taxon>Bacteria</taxon>
        <taxon>Bacillati</taxon>
        <taxon>Bacillota</taxon>
        <taxon>Bacilli</taxon>
        <taxon>Bacillales</taxon>
        <taxon>Paenibacillaceae</taxon>
        <taxon>Paenibacillus</taxon>
    </lineage>
</organism>
<name>A0A0W1AVF5_9BACL</name>
<evidence type="ECO:0000256" key="2">
    <source>
        <dbReference type="ARBA" id="ARBA00006962"/>
    </source>
</evidence>
<dbReference type="EMBL" id="LCZJ02000028">
    <property type="protein sequence ID" value="KTD85295.1"/>
    <property type="molecule type" value="Genomic_DNA"/>
</dbReference>
<protein>
    <submittedName>
        <fullName evidence="7">UDP-N-acetylglucosamine--LPS N-acetylglucosamine transferase</fullName>
    </submittedName>
</protein>
<proteinExistence type="inferred from homology"/>
<dbReference type="AlphaFoldDB" id="A0A0W1AVF5"/>
<evidence type="ECO:0000256" key="4">
    <source>
        <dbReference type="ARBA" id="ARBA00022679"/>
    </source>
</evidence>
<dbReference type="Pfam" id="PF06925">
    <property type="entry name" value="MGDG_synth"/>
    <property type="match status" value="1"/>
</dbReference>
<comment type="caution">
    <text evidence="7">The sequence shown here is derived from an EMBL/GenBank/DDBJ whole genome shotgun (WGS) entry which is preliminary data.</text>
</comment>
<keyword evidence="3" id="KW-0328">Glycosyltransferase</keyword>
<dbReference type="InterPro" id="IPR007235">
    <property type="entry name" value="Glyco_trans_28_C"/>
</dbReference>
<dbReference type="Proteomes" id="UP000054709">
    <property type="component" value="Unassembled WGS sequence"/>
</dbReference>
<dbReference type="InterPro" id="IPR050519">
    <property type="entry name" value="Glycosyltransf_28_UgtP"/>
</dbReference>
<dbReference type="PANTHER" id="PTHR43025:SF3">
    <property type="entry name" value="MONOGALACTOSYLDIACYLGLYCEROL SYNTHASE 1, CHLOROPLASTIC"/>
    <property type="match status" value="1"/>
</dbReference>
<dbReference type="InterPro" id="IPR009695">
    <property type="entry name" value="Diacylglyc_glucosyltr_N"/>
</dbReference>
<dbReference type="GO" id="GO:0009247">
    <property type="term" value="P:glycolipid biosynthetic process"/>
    <property type="evidence" value="ECO:0007669"/>
    <property type="project" value="InterPro"/>
</dbReference>
<dbReference type="GO" id="GO:0016020">
    <property type="term" value="C:membrane"/>
    <property type="evidence" value="ECO:0007669"/>
    <property type="project" value="UniProtKB-SubCell"/>
</dbReference>
<gene>
    <name evidence="7" type="ORF">UQ64_20655</name>
</gene>
<evidence type="ECO:0000259" key="6">
    <source>
        <dbReference type="Pfam" id="PF06925"/>
    </source>
</evidence>
<evidence type="ECO:0000313" key="7">
    <source>
        <dbReference type="EMBL" id="KTD85295.1"/>
    </source>
</evidence>
<sequence>MVKPGKPLRIGESKLQKKRILILSEGFGAGHTQAAYALSSSLRQLSPNLQTKVLELGNFLNPKMAPIILSAYRKTVTTQPKLMGYVYRHQKSFNRLTTLALHRIFYTHTKNVVMQLKPDVIVCTHFIPGAVVSRLKRVDPTLKVPLVTVITDYDAHASWISPEVDRYLVSTPEVKSKLRMRNIPAAKIQVTGIPVHPNFWQHPGKQEIRQQFNLKDIPTVLVMGGGWGIMNDQVVNACLADWRDKIQIVYCLGNNDKLLREMKEDPRYNHPNISLIGFTREIDKLMEVSDLLVTKPGGMTCSEGLAKGIPMLFYNPLPGQEEENCRYFTAAGFGEPIESLEVVVMWMERLLHNYEDVENKRKLHLEEIARYHPLQCAQSIIELLE</sequence>
<dbReference type="SUPFAM" id="SSF53756">
    <property type="entry name" value="UDP-Glycosyltransferase/glycogen phosphorylase"/>
    <property type="match status" value="1"/>
</dbReference>
<dbReference type="GO" id="GO:0016758">
    <property type="term" value="F:hexosyltransferase activity"/>
    <property type="evidence" value="ECO:0007669"/>
    <property type="project" value="InterPro"/>
</dbReference>
<feature type="domain" description="Diacylglycerol glucosyltransferase N-terminal" evidence="6">
    <location>
        <begin position="31"/>
        <end position="195"/>
    </location>
</feature>
<dbReference type="PANTHER" id="PTHR43025">
    <property type="entry name" value="MONOGALACTOSYLDIACYLGLYCEROL SYNTHASE"/>
    <property type="match status" value="1"/>
</dbReference>
<evidence type="ECO:0000313" key="8">
    <source>
        <dbReference type="Proteomes" id="UP000054709"/>
    </source>
</evidence>
<reference evidence="7 8" key="1">
    <citation type="journal article" date="2015" name="Int. Biodeterior. Biodegradation">
        <title>Physiological and genetic screening methods for the isolation of methyl tert-butyl ether-degrading bacteria for bioremediation purposes.</title>
        <authorList>
            <person name="Guisado I.M."/>
            <person name="Purswani J."/>
            <person name="Gonzalez Lopez J."/>
            <person name="Pozo C."/>
        </authorList>
    </citation>
    <scope>NUCLEOTIDE SEQUENCE [LARGE SCALE GENOMIC DNA]</scope>
    <source>
        <strain evidence="7 8">SH7</strain>
    </source>
</reference>
<dbReference type="Pfam" id="PF04101">
    <property type="entry name" value="Glyco_tran_28_C"/>
    <property type="match status" value="1"/>
</dbReference>
<accession>A0A0W1AVF5</accession>
<evidence type="ECO:0000259" key="5">
    <source>
        <dbReference type="Pfam" id="PF04101"/>
    </source>
</evidence>
<comment type="subcellular location">
    <subcellularLocation>
        <location evidence="1">Membrane</location>
    </subcellularLocation>
</comment>
<evidence type="ECO:0000256" key="1">
    <source>
        <dbReference type="ARBA" id="ARBA00004370"/>
    </source>
</evidence>
<comment type="similarity">
    <text evidence="2">Belongs to the glycosyltransferase 28 family.</text>
</comment>
<keyword evidence="4 7" id="KW-0808">Transferase</keyword>
<dbReference type="Gene3D" id="3.40.50.2000">
    <property type="entry name" value="Glycogen Phosphorylase B"/>
    <property type="match status" value="1"/>
</dbReference>
<feature type="domain" description="Glycosyl transferase family 28 C-terminal" evidence="5">
    <location>
        <begin position="219"/>
        <end position="343"/>
    </location>
</feature>